<name>A0A1L7WPJ4_9HELO</name>
<protein>
    <submittedName>
        <fullName evidence="2">Uncharacterized protein</fullName>
    </submittedName>
</protein>
<accession>A0A1L7WPJ4</accession>
<evidence type="ECO:0000256" key="1">
    <source>
        <dbReference type="SAM" id="MobiDB-lite"/>
    </source>
</evidence>
<dbReference type="OrthoDB" id="3561182at2759"/>
<feature type="compositionally biased region" description="Basic and acidic residues" evidence="1">
    <location>
        <begin position="186"/>
        <end position="206"/>
    </location>
</feature>
<feature type="region of interest" description="Disordered" evidence="1">
    <location>
        <begin position="419"/>
        <end position="438"/>
    </location>
</feature>
<evidence type="ECO:0000313" key="3">
    <source>
        <dbReference type="Proteomes" id="UP000184330"/>
    </source>
</evidence>
<gene>
    <name evidence="2" type="ORF">PAC_04578</name>
</gene>
<reference evidence="2 3" key="1">
    <citation type="submission" date="2016-03" db="EMBL/GenBank/DDBJ databases">
        <authorList>
            <person name="Ploux O."/>
        </authorList>
    </citation>
    <scope>NUCLEOTIDE SEQUENCE [LARGE SCALE GENOMIC DNA]</scope>
    <source>
        <strain evidence="2 3">UAMH 11012</strain>
    </source>
</reference>
<feature type="region of interest" description="Disordered" evidence="1">
    <location>
        <begin position="154"/>
        <end position="206"/>
    </location>
</feature>
<proteinExistence type="predicted"/>
<dbReference type="Proteomes" id="UP000184330">
    <property type="component" value="Unassembled WGS sequence"/>
</dbReference>
<sequence>MNGMVDLSLEQSRMKTRLLSQISDFISDLRKHERDNLNDPRLGAELSIIKSMVVLGNTSCDSIEELRSKVKRDEQYAFGMRPNDFVVWNLRKYRLVLHDLGGTQELDSEVAAASAGLLAKLKKEIRRRNKPPKTKQAEASKEIEILKETEAVKEVETTKEVESTEGNKSAEEKEQHPDDDEPQPSPREHGTETIEKPDNQSEAGIQKRDLNATIEEVEEGYEPEDQLLGNVVTHWPQLTKLNEDQTNSLKLEDIPEEEEEESEQEEKDTVSDGQSPQTDTPSEAGDQQTEVESIHTALVGTALDRLARIKDQMKTHNMLNPSLRNQMNSIIQISKGELDAPWEISVCTFAVDFELLEEDIESMAVTSLHRYRIFLDICLKQELKVEVDKRLVNSIGEVLKVEMENNMILWGADQMSTDSEGSRNRLQDAESETSSDHEHVPCEGLCSCSKKCDLVRLRPATPEGEISDSERRIRDWYETRQALLKDNAIQIAEFLHMHAEQVEAGEPMDQAVQLHAKNLRKLSRGKNTEDALEEEEPEFPDAADWYTERFRRVIRGYYYACLDPASDVQLNDDVVEAINKLLKAVYQRHWMSEKDKIFRAGD</sequence>
<dbReference type="AlphaFoldDB" id="A0A1L7WPJ4"/>
<dbReference type="EMBL" id="FJOG01000005">
    <property type="protein sequence ID" value="CZR54694.1"/>
    <property type="molecule type" value="Genomic_DNA"/>
</dbReference>
<evidence type="ECO:0000313" key="2">
    <source>
        <dbReference type="EMBL" id="CZR54694.1"/>
    </source>
</evidence>
<feature type="region of interest" description="Disordered" evidence="1">
    <location>
        <begin position="254"/>
        <end position="291"/>
    </location>
</feature>
<feature type="compositionally biased region" description="Polar residues" evidence="1">
    <location>
        <begin position="271"/>
        <end position="291"/>
    </location>
</feature>
<organism evidence="2 3">
    <name type="scientific">Phialocephala subalpina</name>
    <dbReference type="NCBI Taxonomy" id="576137"/>
    <lineage>
        <taxon>Eukaryota</taxon>
        <taxon>Fungi</taxon>
        <taxon>Dikarya</taxon>
        <taxon>Ascomycota</taxon>
        <taxon>Pezizomycotina</taxon>
        <taxon>Leotiomycetes</taxon>
        <taxon>Helotiales</taxon>
        <taxon>Mollisiaceae</taxon>
        <taxon>Phialocephala</taxon>
        <taxon>Phialocephala fortinii species complex</taxon>
    </lineage>
</organism>
<feature type="compositionally biased region" description="Acidic residues" evidence="1">
    <location>
        <begin position="254"/>
        <end position="266"/>
    </location>
</feature>
<keyword evidence="3" id="KW-1185">Reference proteome</keyword>
<feature type="compositionally biased region" description="Basic and acidic residues" evidence="1">
    <location>
        <begin position="420"/>
        <end position="438"/>
    </location>
</feature>